<dbReference type="GO" id="GO:0046983">
    <property type="term" value="F:protein dimerization activity"/>
    <property type="evidence" value="ECO:0007669"/>
    <property type="project" value="InterPro"/>
</dbReference>
<dbReference type="Gene3D" id="1.20.5.1930">
    <property type="match status" value="1"/>
</dbReference>
<evidence type="ECO:0000313" key="13">
    <source>
        <dbReference type="Proteomes" id="UP000199421"/>
    </source>
</evidence>
<feature type="transmembrane region" description="Helical" evidence="10">
    <location>
        <begin position="404"/>
        <end position="426"/>
    </location>
</feature>
<evidence type="ECO:0000256" key="10">
    <source>
        <dbReference type="SAM" id="Phobius"/>
    </source>
</evidence>
<name>A0A1H7M9D7_OLID1</name>
<evidence type="ECO:0000256" key="7">
    <source>
        <dbReference type="ARBA" id="ARBA00022840"/>
    </source>
</evidence>
<evidence type="ECO:0000256" key="4">
    <source>
        <dbReference type="ARBA" id="ARBA00022679"/>
    </source>
</evidence>
<evidence type="ECO:0000313" key="12">
    <source>
        <dbReference type="EMBL" id="SEL07365.1"/>
    </source>
</evidence>
<evidence type="ECO:0000256" key="9">
    <source>
        <dbReference type="PROSITE-ProRule" id="PRU00339"/>
    </source>
</evidence>
<dbReference type="InterPro" id="IPR036890">
    <property type="entry name" value="HATPase_C_sf"/>
</dbReference>
<dbReference type="RefSeq" id="WP_093322722.1">
    <property type="nucleotide sequence ID" value="NZ_FOAF01000001.1"/>
</dbReference>
<keyword evidence="10" id="KW-1133">Transmembrane helix</keyword>
<feature type="repeat" description="TPR" evidence="9">
    <location>
        <begin position="167"/>
        <end position="200"/>
    </location>
</feature>
<sequence length="662" mass="75333">MLKIIVLWLLTIIPAFSSGLQKQSSSLVDSLRNELKFATSDTTKSHLLVSIGNQLSSSDSLIGSKTLQEALKYAIKSGDPYYIANVYTAIGRFNQFYNIIDRAKSFYKKAEILLTKDAANTRNQKLLLLIKQNYLSLRAKENPNEALKEALSLIPLAEKVGDQVTLGNIYNNIGVWFMNISAYEKAIDYFKKSVSVKLIEPRQYARFAYSFINLAACNYRRDRIDLMPPYLDEAKKNMLKANDRQEVWAWYYNYCGLYAYEKKQYKRAEKDLLNGLSIAKKENDALAQSNLLGTLVKINQATGNYPLALRYAEANYHLRLDAKNNYLGMLESIAEINGKLGRYREAYQAMRTYTVLSDSIQTSEKTSNLNEIAQKFEAADKERQILQLQHDNEVKSFALQKNGLYTGLLTAVSLLLLTLVILYFQFNRHHKKQLRQHKQLHQLEMEKIGQKNKISLLSAMLDGQESERTRIARDLHDGLGGFLSALKIELSGTFKTDVTDQLLATDTLNRIDYAVDELRFISQNLMPETLIKYGLGEAIKSYCARMRNKGVQLLCQLFHYSKDLSQDKELILYRIMQELVTNAIKHAQATTIFVQLLKSDNKVTLTIEDNGKGFDKSLLLKNRAGSGLTNIMSRIEYIDGELDIHSEPGNGTTFTIECIITS</sequence>
<dbReference type="InterPro" id="IPR050482">
    <property type="entry name" value="Sensor_HK_TwoCompSys"/>
</dbReference>
<dbReference type="EC" id="2.7.13.3" evidence="2"/>
<dbReference type="GO" id="GO:0005524">
    <property type="term" value="F:ATP binding"/>
    <property type="evidence" value="ECO:0007669"/>
    <property type="project" value="UniProtKB-KW"/>
</dbReference>
<dbReference type="InterPro" id="IPR011712">
    <property type="entry name" value="Sig_transdc_His_kin_sub3_dim/P"/>
</dbReference>
<evidence type="ECO:0000256" key="5">
    <source>
        <dbReference type="ARBA" id="ARBA00022741"/>
    </source>
</evidence>
<keyword evidence="10" id="KW-0472">Membrane</keyword>
<feature type="domain" description="Histidine kinase" evidence="11">
    <location>
        <begin position="470"/>
        <end position="662"/>
    </location>
</feature>
<keyword evidence="9" id="KW-0802">TPR repeat</keyword>
<dbReference type="SMART" id="SM00387">
    <property type="entry name" value="HATPase_c"/>
    <property type="match status" value="1"/>
</dbReference>
<dbReference type="InterPro" id="IPR005467">
    <property type="entry name" value="His_kinase_dom"/>
</dbReference>
<dbReference type="CDD" id="cd16917">
    <property type="entry name" value="HATPase_UhpB-NarQ-NarX-like"/>
    <property type="match status" value="1"/>
</dbReference>
<keyword evidence="7" id="KW-0067">ATP-binding</keyword>
<dbReference type="AlphaFoldDB" id="A0A1H7M9D7"/>
<keyword evidence="6 12" id="KW-0418">Kinase</keyword>
<dbReference type="Proteomes" id="UP000199421">
    <property type="component" value="Unassembled WGS sequence"/>
</dbReference>
<keyword evidence="5" id="KW-0547">Nucleotide-binding</keyword>
<dbReference type="InterPro" id="IPR011990">
    <property type="entry name" value="TPR-like_helical_dom_sf"/>
</dbReference>
<dbReference type="Gene3D" id="1.25.40.10">
    <property type="entry name" value="Tetratricopeptide repeat domain"/>
    <property type="match status" value="2"/>
</dbReference>
<dbReference type="Pfam" id="PF02518">
    <property type="entry name" value="HATPase_c"/>
    <property type="match status" value="1"/>
</dbReference>
<organism evidence="12 13">
    <name type="scientific">Olivibacter domesticus</name>
    <name type="common">Pseudosphingobacterium domesticum</name>
    <dbReference type="NCBI Taxonomy" id="407022"/>
    <lineage>
        <taxon>Bacteria</taxon>
        <taxon>Pseudomonadati</taxon>
        <taxon>Bacteroidota</taxon>
        <taxon>Sphingobacteriia</taxon>
        <taxon>Sphingobacteriales</taxon>
        <taxon>Sphingobacteriaceae</taxon>
        <taxon>Olivibacter</taxon>
    </lineage>
</organism>
<accession>A0A1H7M9D7</accession>
<dbReference type="PANTHER" id="PTHR24421:SF10">
    <property type="entry name" value="NITRATE_NITRITE SENSOR PROTEIN NARQ"/>
    <property type="match status" value="1"/>
</dbReference>
<protein>
    <recommendedName>
        <fullName evidence="2">histidine kinase</fullName>
        <ecNumber evidence="2">2.7.13.3</ecNumber>
    </recommendedName>
</protein>
<dbReference type="InterPro" id="IPR003594">
    <property type="entry name" value="HATPase_dom"/>
</dbReference>
<evidence type="ECO:0000256" key="1">
    <source>
        <dbReference type="ARBA" id="ARBA00000085"/>
    </source>
</evidence>
<comment type="catalytic activity">
    <reaction evidence="1">
        <text>ATP + protein L-histidine = ADP + protein N-phospho-L-histidine.</text>
        <dbReference type="EC" id="2.7.13.3"/>
    </reaction>
</comment>
<dbReference type="SUPFAM" id="SSF55874">
    <property type="entry name" value="ATPase domain of HSP90 chaperone/DNA topoisomerase II/histidine kinase"/>
    <property type="match status" value="1"/>
</dbReference>
<dbReference type="PROSITE" id="PS50005">
    <property type="entry name" value="TPR"/>
    <property type="match status" value="1"/>
</dbReference>
<keyword evidence="3" id="KW-0597">Phosphoprotein</keyword>
<evidence type="ECO:0000256" key="3">
    <source>
        <dbReference type="ARBA" id="ARBA00022553"/>
    </source>
</evidence>
<dbReference type="GO" id="GO:0000155">
    <property type="term" value="F:phosphorelay sensor kinase activity"/>
    <property type="evidence" value="ECO:0007669"/>
    <property type="project" value="InterPro"/>
</dbReference>
<dbReference type="STRING" id="407022.SAMN05661044_01901"/>
<evidence type="ECO:0000256" key="8">
    <source>
        <dbReference type="ARBA" id="ARBA00023012"/>
    </source>
</evidence>
<dbReference type="PANTHER" id="PTHR24421">
    <property type="entry name" value="NITRATE/NITRITE SENSOR PROTEIN NARX-RELATED"/>
    <property type="match status" value="1"/>
</dbReference>
<evidence type="ECO:0000259" key="11">
    <source>
        <dbReference type="PROSITE" id="PS50109"/>
    </source>
</evidence>
<keyword evidence="10" id="KW-0812">Transmembrane</keyword>
<dbReference type="InterPro" id="IPR019734">
    <property type="entry name" value="TPR_rpt"/>
</dbReference>
<reference evidence="13" key="1">
    <citation type="submission" date="2016-10" db="EMBL/GenBank/DDBJ databases">
        <authorList>
            <person name="Varghese N."/>
            <person name="Submissions S."/>
        </authorList>
    </citation>
    <scope>NUCLEOTIDE SEQUENCE [LARGE SCALE GENOMIC DNA]</scope>
    <source>
        <strain evidence="13">DSM 18733</strain>
    </source>
</reference>
<gene>
    <name evidence="12" type="ORF">SAMN05661044_01901</name>
</gene>
<evidence type="ECO:0000256" key="2">
    <source>
        <dbReference type="ARBA" id="ARBA00012438"/>
    </source>
</evidence>
<keyword evidence="8" id="KW-0902">Two-component regulatory system</keyword>
<dbReference type="GO" id="GO:0016020">
    <property type="term" value="C:membrane"/>
    <property type="evidence" value="ECO:0007669"/>
    <property type="project" value="InterPro"/>
</dbReference>
<evidence type="ECO:0000256" key="6">
    <source>
        <dbReference type="ARBA" id="ARBA00022777"/>
    </source>
</evidence>
<dbReference type="SUPFAM" id="SSF48452">
    <property type="entry name" value="TPR-like"/>
    <property type="match status" value="2"/>
</dbReference>
<dbReference type="OrthoDB" id="9778366at2"/>
<keyword evidence="4" id="KW-0808">Transferase</keyword>
<dbReference type="EMBL" id="FOAF01000001">
    <property type="protein sequence ID" value="SEL07365.1"/>
    <property type="molecule type" value="Genomic_DNA"/>
</dbReference>
<keyword evidence="13" id="KW-1185">Reference proteome</keyword>
<proteinExistence type="predicted"/>
<dbReference type="Gene3D" id="3.30.565.10">
    <property type="entry name" value="Histidine kinase-like ATPase, C-terminal domain"/>
    <property type="match status" value="1"/>
</dbReference>
<dbReference type="PROSITE" id="PS50109">
    <property type="entry name" value="HIS_KIN"/>
    <property type="match status" value="1"/>
</dbReference>
<dbReference type="Pfam" id="PF07730">
    <property type="entry name" value="HisKA_3"/>
    <property type="match status" value="1"/>
</dbReference>